<dbReference type="SMART" id="SM00220">
    <property type="entry name" value="S_TKc"/>
    <property type="match status" value="1"/>
</dbReference>
<evidence type="ECO:0000259" key="1">
    <source>
        <dbReference type="PROSITE" id="PS50011"/>
    </source>
</evidence>
<sequence length="565" mass="66869">MSDQFILFHYQFQQNNINKLNRINTKKGIYKNLEHIEISHYEIYRKKFYGKGQFGAIYGCLDQQNPNLQLCAKVLKLEYVDQLILKREVEIIQVLMSIQRENKNLIQVFECLYNHGTLSRRRSQITFGQNKNQPFTIEEAVKIVAQIANGYKTLYKCRIIHRDIKPANILISNGVFKITCLGMRLVIKDMNYAQNFNTVGTLAYAAPQLFLESKFSSKADVYSLGVIFYSINLWIITYIGQYIPGTISKIKRSQKKHQNNVMNNVQQGLYHKILENQFKRCFIMMKMKDIISKSNNQQTPIEITRPKLQSQPTFAKFKNYYRVNDISENKILQIICILATISDLANICHKYLQEQSKLYYMIIILRSGQNFFLLKQGELIFLSLSVSEYRYELMQNILGLLINQYFQLNPELQQIISPYQLHENYQINDVNSKTLKEYIQRTLNTSILFLKQYYYTYFQEDECKFFNSGFKRNIPEVKQLKKVLEQDDDTNYLFFAKKFSFLLKSFQESFSQNLNEPNNKKQYIQRNYGLLNLLNRMNILETQFSIMESLRTRPADILQYTKIIS</sequence>
<keyword evidence="3" id="KW-1185">Reference proteome</keyword>
<dbReference type="InterPro" id="IPR008271">
    <property type="entry name" value="Ser/Thr_kinase_AS"/>
</dbReference>
<dbReference type="GO" id="GO:0044773">
    <property type="term" value="P:mitotic DNA damage checkpoint signaling"/>
    <property type="evidence" value="ECO:0007669"/>
    <property type="project" value="TreeGrafter"/>
</dbReference>
<comment type="caution">
    <text evidence="2">The sequence shown here is derived from an EMBL/GenBank/DDBJ whole genome shotgun (WGS) entry which is preliminary data.</text>
</comment>
<dbReference type="GO" id="GO:0005634">
    <property type="term" value="C:nucleus"/>
    <property type="evidence" value="ECO:0007669"/>
    <property type="project" value="TreeGrafter"/>
</dbReference>
<dbReference type="PROSITE" id="PS00108">
    <property type="entry name" value="PROTEIN_KINASE_ST"/>
    <property type="match status" value="1"/>
</dbReference>
<dbReference type="PANTHER" id="PTHR44167:SF24">
    <property type="entry name" value="SERINE_THREONINE-PROTEIN KINASE CHK2"/>
    <property type="match status" value="1"/>
</dbReference>
<feature type="domain" description="Protein kinase" evidence="1">
    <location>
        <begin position="43"/>
        <end position="314"/>
    </location>
</feature>
<reference evidence="2" key="1">
    <citation type="submission" date="2021-01" db="EMBL/GenBank/DDBJ databases">
        <authorList>
            <consortium name="Genoscope - CEA"/>
            <person name="William W."/>
        </authorList>
    </citation>
    <scope>NUCLEOTIDE SEQUENCE</scope>
</reference>
<evidence type="ECO:0000313" key="3">
    <source>
        <dbReference type="Proteomes" id="UP000689195"/>
    </source>
</evidence>
<accession>A0A8S1YLB4</accession>
<dbReference type="Proteomes" id="UP000689195">
    <property type="component" value="Unassembled WGS sequence"/>
</dbReference>
<dbReference type="PROSITE" id="PS50011">
    <property type="entry name" value="PROTEIN_KINASE_DOM"/>
    <property type="match status" value="1"/>
</dbReference>
<proteinExistence type="predicted"/>
<dbReference type="GO" id="GO:0005737">
    <property type="term" value="C:cytoplasm"/>
    <property type="evidence" value="ECO:0007669"/>
    <property type="project" value="TreeGrafter"/>
</dbReference>
<organism evidence="2 3">
    <name type="scientific">Paramecium pentaurelia</name>
    <dbReference type="NCBI Taxonomy" id="43138"/>
    <lineage>
        <taxon>Eukaryota</taxon>
        <taxon>Sar</taxon>
        <taxon>Alveolata</taxon>
        <taxon>Ciliophora</taxon>
        <taxon>Intramacronucleata</taxon>
        <taxon>Oligohymenophorea</taxon>
        <taxon>Peniculida</taxon>
        <taxon>Parameciidae</taxon>
        <taxon>Paramecium</taxon>
    </lineage>
</organism>
<protein>
    <recommendedName>
        <fullName evidence="1">Protein kinase domain-containing protein</fullName>
    </recommendedName>
</protein>
<dbReference type="GO" id="GO:0004674">
    <property type="term" value="F:protein serine/threonine kinase activity"/>
    <property type="evidence" value="ECO:0007669"/>
    <property type="project" value="TreeGrafter"/>
</dbReference>
<name>A0A8S1YLB4_9CILI</name>
<dbReference type="Pfam" id="PF00069">
    <property type="entry name" value="Pkinase"/>
    <property type="match status" value="1"/>
</dbReference>
<evidence type="ECO:0000313" key="2">
    <source>
        <dbReference type="EMBL" id="CAD8213257.1"/>
    </source>
</evidence>
<dbReference type="GO" id="GO:0005524">
    <property type="term" value="F:ATP binding"/>
    <property type="evidence" value="ECO:0007669"/>
    <property type="project" value="InterPro"/>
</dbReference>
<dbReference type="InterPro" id="IPR000719">
    <property type="entry name" value="Prot_kinase_dom"/>
</dbReference>
<dbReference type="AlphaFoldDB" id="A0A8S1YLB4"/>
<dbReference type="EMBL" id="CAJJDO010000176">
    <property type="protein sequence ID" value="CAD8213257.1"/>
    <property type="molecule type" value="Genomic_DNA"/>
</dbReference>
<gene>
    <name evidence="2" type="ORF">PPENT_87.1.T1760013</name>
</gene>
<dbReference type="PANTHER" id="PTHR44167">
    <property type="entry name" value="OVARIAN-SPECIFIC SERINE/THREONINE-PROTEIN KINASE LOK-RELATED"/>
    <property type="match status" value="1"/>
</dbReference>
<dbReference type="CDD" id="cd00180">
    <property type="entry name" value="PKc"/>
    <property type="match status" value="1"/>
</dbReference>